<dbReference type="AlphaFoldDB" id="A0A9Q1K2G8"/>
<evidence type="ECO:0000313" key="4">
    <source>
        <dbReference type="Proteomes" id="UP001153076"/>
    </source>
</evidence>
<feature type="region of interest" description="Disordered" evidence="1">
    <location>
        <begin position="176"/>
        <end position="233"/>
    </location>
</feature>
<feature type="domain" description="Transposase MuDR plant" evidence="2">
    <location>
        <begin position="251"/>
        <end position="300"/>
    </location>
</feature>
<dbReference type="InterPro" id="IPR004332">
    <property type="entry name" value="Transposase_MuDR"/>
</dbReference>
<comment type="caution">
    <text evidence="3">The sequence shown here is derived from an EMBL/GenBank/DDBJ whole genome shotgun (WGS) entry which is preliminary data.</text>
</comment>
<dbReference type="OrthoDB" id="125347at2759"/>
<dbReference type="EMBL" id="JAKOGI010000412">
    <property type="protein sequence ID" value="KAJ8435442.1"/>
    <property type="molecule type" value="Genomic_DNA"/>
</dbReference>
<proteinExistence type="predicted"/>
<reference evidence="3" key="1">
    <citation type="submission" date="2022-04" db="EMBL/GenBank/DDBJ databases">
        <title>Carnegiea gigantea Genome sequencing and assembly v2.</title>
        <authorList>
            <person name="Copetti D."/>
            <person name="Sanderson M.J."/>
            <person name="Burquez A."/>
            <person name="Wojciechowski M.F."/>
        </authorList>
    </citation>
    <scope>NUCLEOTIDE SEQUENCE</scope>
    <source>
        <strain evidence="3">SGP5-SGP5p</strain>
        <tissue evidence="3">Aerial part</tissue>
    </source>
</reference>
<feature type="compositionally biased region" description="Basic and acidic residues" evidence="1">
    <location>
        <begin position="188"/>
        <end position="201"/>
    </location>
</feature>
<sequence length="300" mass="34592">MFSYYQLVFLDFFFSDLNFLNCKVIASISKDDEPSSIQIDSAAKEVDSKNAKKATTLRIGAYKLAAYCKTFGDVTSKERGSSNEVAGSESAIQPMPYMQESLVDECIAIVNQFQWEDDCNHEEFIKDGDGFLDGDENALDNNDDEIIAAREKLEHYTKECREFQEELREMAMKRKHISKESIQGNGVKENDDGYDSEYRCADDEDSPYSYDETKTDDDTESIKKKKLRRQRGEVFDPNTKAEHVMFNIANEYRNVEEFRDALHNYIAIQGYDVRLVKSDQKRVTAKCFASNKCNWRIHTS</sequence>
<accession>A0A9Q1K2G8</accession>
<evidence type="ECO:0000259" key="2">
    <source>
        <dbReference type="Pfam" id="PF03108"/>
    </source>
</evidence>
<organism evidence="3 4">
    <name type="scientific">Carnegiea gigantea</name>
    <dbReference type="NCBI Taxonomy" id="171969"/>
    <lineage>
        <taxon>Eukaryota</taxon>
        <taxon>Viridiplantae</taxon>
        <taxon>Streptophyta</taxon>
        <taxon>Embryophyta</taxon>
        <taxon>Tracheophyta</taxon>
        <taxon>Spermatophyta</taxon>
        <taxon>Magnoliopsida</taxon>
        <taxon>eudicotyledons</taxon>
        <taxon>Gunneridae</taxon>
        <taxon>Pentapetalae</taxon>
        <taxon>Caryophyllales</taxon>
        <taxon>Cactineae</taxon>
        <taxon>Cactaceae</taxon>
        <taxon>Cactoideae</taxon>
        <taxon>Echinocereeae</taxon>
        <taxon>Carnegiea</taxon>
    </lineage>
</organism>
<keyword evidence="4" id="KW-1185">Reference proteome</keyword>
<protein>
    <recommendedName>
        <fullName evidence="2">Transposase MuDR plant domain-containing protein</fullName>
    </recommendedName>
</protein>
<gene>
    <name evidence="3" type="ORF">Cgig2_012563</name>
</gene>
<evidence type="ECO:0000256" key="1">
    <source>
        <dbReference type="SAM" id="MobiDB-lite"/>
    </source>
</evidence>
<dbReference type="Proteomes" id="UP001153076">
    <property type="component" value="Unassembled WGS sequence"/>
</dbReference>
<dbReference type="Pfam" id="PF03108">
    <property type="entry name" value="DBD_Tnp_Mut"/>
    <property type="match status" value="1"/>
</dbReference>
<name>A0A9Q1K2G8_9CARY</name>
<evidence type="ECO:0000313" key="3">
    <source>
        <dbReference type="EMBL" id="KAJ8435442.1"/>
    </source>
</evidence>